<feature type="region of interest" description="Disordered" evidence="3">
    <location>
        <begin position="85"/>
        <end position="104"/>
    </location>
</feature>
<dbReference type="STRING" id="197221.gene:10748260"/>
<evidence type="ECO:0000256" key="3">
    <source>
        <dbReference type="SAM" id="MobiDB-lite"/>
    </source>
</evidence>
<dbReference type="PANTHER" id="PTHR33969">
    <property type="entry name" value="SEGREGATION AND CONDENSATION PROTEIN A"/>
    <property type="match status" value="1"/>
</dbReference>
<name>Q8DID2_THEVB</name>
<proteinExistence type="predicted"/>
<dbReference type="Pfam" id="PF02616">
    <property type="entry name" value="SMC_ScpA"/>
    <property type="match status" value="2"/>
</dbReference>
<dbReference type="EnsemblBacteria" id="BAC09210">
    <property type="protein sequence ID" value="BAC09210"/>
    <property type="gene ID" value="BAC09210"/>
</dbReference>
<dbReference type="Gene3D" id="6.10.250.2410">
    <property type="match status" value="1"/>
</dbReference>
<dbReference type="Gene3D" id="1.10.10.580">
    <property type="entry name" value="Structural maintenance of chromosome 1. Chain E"/>
    <property type="match status" value="1"/>
</dbReference>
<dbReference type="PATRIC" id="fig|197221.4.peg.1739"/>
<dbReference type="InterPro" id="IPR003768">
    <property type="entry name" value="ScpA"/>
</dbReference>
<dbReference type="eggNOG" id="COG1354">
    <property type="taxonomic scope" value="Bacteria"/>
</dbReference>
<dbReference type="KEGG" id="tel:tll1658"/>
<protein>
    <recommendedName>
        <fullName evidence="2">Segregation and condensation protein A</fullName>
    </recommendedName>
</protein>
<dbReference type="EMBL" id="BA000039">
    <property type="protein sequence ID" value="BAC09210.1"/>
    <property type="molecule type" value="Genomic_DNA"/>
</dbReference>
<evidence type="ECO:0000256" key="2">
    <source>
        <dbReference type="ARBA" id="ARBA00044777"/>
    </source>
</evidence>
<reference evidence="4 5" key="1">
    <citation type="journal article" date="2002" name="DNA Res.">
        <title>Complete genome structure of the thermophilic cyanobacterium Thermosynechococcus elongatus BP-1.</title>
        <authorList>
            <person name="Nakamura Y."/>
            <person name="Kaneko T."/>
            <person name="Sato S."/>
            <person name="Ikeuchi M."/>
            <person name="Katoh H."/>
            <person name="Sasamoto S."/>
            <person name="Watanabe A."/>
            <person name="Iriguchi M."/>
            <person name="Kawashima K."/>
            <person name="Kimura T."/>
            <person name="Kishida Y."/>
            <person name="Kiyokawa C."/>
            <person name="Kohara M."/>
            <person name="Matsumoto M."/>
            <person name="Matsuno A."/>
            <person name="Nakazaki N."/>
            <person name="Shimpo S."/>
            <person name="Sugimoto M."/>
            <person name="Takeuchi C."/>
            <person name="Yamada M."/>
            <person name="Tabata S."/>
        </authorList>
    </citation>
    <scope>NUCLEOTIDE SEQUENCE [LARGE SCALE GENOMIC DNA]</scope>
    <source>
        <strain evidence="5">IAM M-273 / NIES-2133 / BP-1</strain>
    </source>
</reference>
<organism evidence="4 5">
    <name type="scientific">Thermosynechococcus vestitus (strain NIES-2133 / IAM M-273 / BP-1)</name>
    <dbReference type="NCBI Taxonomy" id="197221"/>
    <lineage>
        <taxon>Bacteria</taxon>
        <taxon>Bacillati</taxon>
        <taxon>Cyanobacteriota</taxon>
        <taxon>Cyanophyceae</taxon>
        <taxon>Acaryochloridales</taxon>
        <taxon>Thermosynechococcaceae</taxon>
        <taxon>Thermosynechococcus</taxon>
    </lineage>
</organism>
<keyword evidence="5" id="KW-1185">Reference proteome</keyword>
<sequence>MLRATTTNGPPVMSQSFADTAIDILIELAERGEIDPWDIQVVDVCDRCLAELARRGEPNLSESGQAFLYAAMLVLLKSDRLVAVTEPSPPAEGEEPPEIAENQSSGVLPPALEQHLHRRPVAPPQQWRRLTLEELIGHLKTMALQSDRTKVLRPHQPRQRPRPTTLKAITQLAHQENLTEMARDVESLLREMAPEGTWLDFQKLLQRKPDAVGVFWALLFLAAQSKVDLQQTDFYQPLQVRTCLPDAIPLEDLG</sequence>
<evidence type="ECO:0000313" key="4">
    <source>
        <dbReference type="EMBL" id="BAC09210.1"/>
    </source>
</evidence>
<gene>
    <name evidence="4" type="ordered locus">tll1658</name>
</gene>
<evidence type="ECO:0000313" key="5">
    <source>
        <dbReference type="Proteomes" id="UP000000440"/>
    </source>
</evidence>
<keyword evidence="1" id="KW-0159">Chromosome partition</keyword>
<dbReference type="GO" id="GO:0007059">
    <property type="term" value="P:chromosome segregation"/>
    <property type="evidence" value="ECO:0007669"/>
    <property type="project" value="UniProtKB-KW"/>
</dbReference>
<accession>Q8DID2</accession>
<dbReference type="Proteomes" id="UP000000440">
    <property type="component" value="Chromosome"/>
</dbReference>
<evidence type="ECO:0000256" key="1">
    <source>
        <dbReference type="ARBA" id="ARBA00022829"/>
    </source>
</evidence>
<dbReference type="AlphaFoldDB" id="Q8DID2"/>
<dbReference type="InterPro" id="IPR023093">
    <property type="entry name" value="ScpA-like_C"/>
</dbReference>
<dbReference type="PANTHER" id="PTHR33969:SF2">
    <property type="entry name" value="SEGREGATION AND CONDENSATION PROTEIN A"/>
    <property type="match status" value="1"/>
</dbReference>